<evidence type="ECO:0000256" key="4">
    <source>
        <dbReference type="ARBA" id="ARBA00022989"/>
    </source>
</evidence>
<comment type="subcellular location">
    <subcellularLocation>
        <location evidence="1">Cell membrane</location>
        <topology evidence="1">Multi-pass membrane protein</topology>
    </subcellularLocation>
</comment>
<dbReference type="InterPro" id="IPR036259">
    <property type="entry name" value="MFS_trans_sf"/>
</dbReference>
<dbReference type="PANTHER" id="PTHR23531">
    <property type="entry name" value="QUINOLENE RESISTANCE PROTEIN NORA"/>
    <property type="match status" value="1"/>
</dbReference>
<feature type="transmembrane region" description="Helical" evidence="6">
    <location>
        <begin position="220"/>
        <end position="242"/>
    </location>
</feature>
<feature type="transmembrane region" description="Helical" evidence="6">
    <location>
        <begin position="190"/>
        <end position="214"/>
    </location>
</feature>
<organism evidence="8 9">
    <name type="scientific">Candidatus Allocopromorpha excrementavium</name>
    <dbReference type="NCBI Taxonomy" id="2840741"/>
    <lineage>
        <taxon>Bacteria</taxon>
        <taxon>Bacillati</taxon>
        <taxon>Bacillota</taxon>
        <taxon>Clostridia</taxon>
        <taxon>Eubacteriales</taxon>
        <taxon>Eubacteriaceae</taxon>
        <taxon>Eubacteriaceae incertae sedis</taxon>
        <taxon>Candidatus Allocopromorpha</taxon>
    </lineage>
</organism>
<evidence type="ECO:0000313" key="8">
    <source>
        <dbReference type="EMBL" id="HIT99352.1"/>
    </source>
</evidence>
<dbReference type="SUPFAM" id="SSF103473">
    <property type="entry name" value="MFS general substrate transporter"/>
    <property type="match status" value="1"/>
</dbReference>
<feature type="transmembrane region" description="Helical" evidence="6">
    <location>
        <begin position="342"/>
        <end position="361"/>
    </location>
</feature>
<feature type="transmembrane region" description="Helical" evidence="6">
    <location>
        <begin position="110"/>
        <end position="133"/>
    </location>
</feature>
<feature type="transmembrane region" description="Helical" evidence="6">
    <location>
        <begin position="6"/>
        <end position="28"/>
    </location>
</feature>
<reference evidence="8" key="2">
    <citation type="journal article" date="2021" name="PeerJ">
        <title>Extensive microbial diversity within the chicken gut microbiome revealed by metagenomics and culture.</title>
        <authorList>
            <person name="Gilroy R."/>
            <person name="Ravi A."/>
            <person name="Getino M."/>
            <person name="Pursley I."/>
            <person name="Horton D.L."/>
            <person name="Alikhan N.F."/>
            <person name="Baker D."/>
            <person name="Gharbi K."/>
            <person name="Hall N."/>
            <person name="Watson M."/>
            <person name="Adriaenssens E.M."/>
            <person name="Foster-Nyarko E."/>
            <person name="Jarju S."/>
            <person name="Secka A."/>
            <person name="Antonio M."/>
            <person name="Oren A."/>
            <person name="Chaudhuri R.R."/>
            <person name="La Ragione R."/>
            <person name="Hildebrand F."/>
            <person name="Pallen M.J."/>
        </authorList>
    </citation>
    <scope>NUCLEOTIDE SEQUENCE</scope>
    <source>
        <strain evidence="8">CHK176-22527</strain>
    </source>
</reference>
<comment type="caution">
    <text evidence="8">The sequence shown here is derived from an EMBL/GenBank/DDBJ whole genome shotgun (WGS) entry which is preliminary data.</text>
</comment>
<dbReference type="InterPro" id="IPR052714">
    <property type="entry name" value="MFS_Exporter"/>
</dbReference>
<evidence type="ECO:0000313" key="9">
    <source>
        <dbReference type="Proteomes" id="UP000824159"/>
    </source>
</evidence>
<dbReference type="Proteomes" id="UP000824159">
    <property type="component" value="Unassembled WGS sequence"/>
</dbReference>
<proteinExistence type="predicted"/>
<gene>
    <name evidence="8" type="ORF">IAD12_03755</name>
</gene>
<feature type="transmembrane region" description="Helical" evidence="6">
    <location>
        <begin position="49"/>
        <end position="70"/>
    </location>
</feature>
<sequence length="368" mass="39869">MLVTPLITGFSGSLGAGAVIMGIIGGLTNMSSLLCRPFAGNFADIASKYKVAMTGGIMILVSCIGYIFSVNAVSVVVFRIINGIGFACCSVCMSTWMSNMLPENRIGSGMGVYGTMNALAMAVSPALGIVVYQHMGYRAAFVLAGIFALMNIVIIQFVKDKGEPHRKEIEDSTKKNGFSDIKKNIADVKVIPIAVIIMLFAIPYCATQSFLVNYAQIKHLGISVSMFFPVYAIVLMVLRLTLKKWFDRWSFRTFLIGGLVCASLSIIFLAVMENNAEMLMAAAFMAGGYGIMCSVCQSNAILVAGKGRRGLANSTYYMGLDLGMTLGPVIGGMLMGNISVKWFYPDLLVTIPLCFLVYVVMKIKRQKY</sequence>
<dbReference type="AlphaFoldDB" id="A0A9D1HE72"/>
<dbReference type="Gene3D" id="1.20.1250.20">
    <property type="entry name" value="MFS general substrate transporter like domains"/>
    <property type="match status" value="1"/>
</dbReference>
<evidence type="ECO:0000259" key="7">
    <source>
        <dbReference type="PROSITE" id="PS50850"/>
    </source>
</evidence>
<dbReference type="PANTHER" id="PTHR23531:SF1">
    <property type="entry name" value="QUINOLENE RESISTANCE PROTEIN NORA"/>
    <property type="match status" value="1"/>
</dbReference>
<evidence type="ECO:0000256" key="1">
    <source>
        <dbReference type="ARBA" id="ARBA00004651"/>
    </source>
</evidence>
<keyword evidence="3 6" id="KW-0812">Transmembrane</keyword>
<evidence type="ECO:0000256" key="2">
    <source>
        <dbReference type="ARBA" id="ARBA00022448"/>
    </source>
</evidence>
<dbReference type="InterPro" id="IPR011701">
    <property type="entry name" value="MFS"/>
</dbReference>
<keyword evidence="5 6" id="KW-0472">Membrane</keyword>
<keyword evidence="2" id="KW-0813">Transport</keyword>
<name>A0A9D1HE72_9FIRM</name>
<feature type="transmembrane region" description="Helical" evidence="6">
    <location>
        <begin position="76"/>
        <end position="98"/>
    </location>
</feature>
<feature type="transmembrane region" description="Helical" evidence="6">
    <location>
        <begin position="254"/>
        <end position="272"/>
    </location>
</feature>
<feature type="domain" description="Major facilitator superfamily (MFS) profile" evidence="7">
    <location>
        <begin position="1"/>
        <end position="364"/>
    </location>
</feature>
<protein>
    <submittedName>
        <fullName evidence="8">MFS transporter</fullName>
    </submittedName>
</protein>
<keyword evidence="4 6" id="KW-1133">Transmembrane helix</keyword>
<dbReference type="GO" id="GO:0005886">
    <property type="term" value="C:plasma membrane"/>
    <property type="evidence" value="ECO:0007669"/>
    <property type="project" value="UniProtKB-SubCell"/>
</dbReference>
<dbReference type="GO" id="GO:0022857">
    <property type="term" value="F:transmembrane transporter activity"/>
    <property type="evidence" value="ECO:0007669"/>
    <property type="project" value="InterPro"/>
</dbReference>
<dbReference type="PROSITE" id="PS50850">
    <property type="entry name" value="MFS"/>
    <property type="match status" value="1"/>
</dbReference>
<dbReference type="CDD" id="cd17489">
    <property type="entry name" value="MFS_YfcJ_like"/>
    <property type="match status" value="1"/>
</dbReference>
<feature type="transmembrane region" description="Helical" evidence="6">
    <location>
        <begin position="316"/>
        <end position="336"/>
    </location>
</feature>
<evidence type="ECO:0000256" key="3">
    <source>
        <dbReference type="ARBA" id="ARBA00022692"/>
    </source>
</evidence>
<feature type="transmembrane region" description="Helical" evidence="6">
    <location>
        <begin position="278"/>
        <end position="304"/>
    </location>
</feature>
<dbReference type="EMBL" id="DVLX01000040">
    <property type="protein sequence ID" value="HIT99352.1"/>
    <property type="molecule type" value="Genomic_DNA"/>
</dbReference>
<reference evidence="8" key="1">
    <citation type="submission" date="2020-10" db="EMBL/GenBank/DDBJ databases">
        <authorList>
            <person name="Gilroy R."/>
        </authorList>
    </citation>
    <scope>NUCLEOTIDE SEQUENCE</scope>
    <source>
        <strain evidence="8">CHK176-22527</strain>
    </source>
</reference>
<dbReference type="Pfam" id="PF07690">
    <property type="entry name" value="MFS_1"/>
    <property type="match status" value="1"/>
</dbReference>
<dbReference type="InterPro" id="IPR020846">
    <property type="entry name" value="MFS_dom"/>
</dbReference>
<evidence type="ECO:0000256" key="6">
    <source>
        <dbReference type="SAM" id="Phobius"/>
    </source>
</evidence>
<feature type="transmembrane region" description="Helical" evidence="6">
    <location>
        <begin position="139"/>
        <end position="158"/>
    </location>
</feature>
<evidence type="ECO:0000256" key="5">
    <source>
        <dbReference type="ARBA" id="ARBA00023136"/>
    </source>
</evidence>
<accession>A0A9D1HE72</accession>